<dbReference type="GO" id="GO:0034040">
    <property type="term" value="F:ATPase-coupled lipid transmembrane transporter activity"/>
    <property type="evidence" value="ECO:0007669"/>
    <property type="project" value="TreeGrafter"/>
</dbReference>
<keyword evidence="3" id="KW-1003">Cell membrane</keyword>
<dbReference type="InterPro" id="IPR003439">
    <property type="entry name" value="ABC_transporter-like_ATP-bd"/>
</dbReference>
<feature type="transmembrane region" description="Helical" evidence="9">
    <location>
        <begin position="21"/>
        <end position="43"/>
    </location>
</feature>
<feature type="transmembrane region" description="Helical" evidence="9">
    <location>
        <begin position="240"/>
        <end position="262"/>
    </location>
</feature>
<feature type="domain" description="ABC transmembrane type-1" evidence="11">
    <location>
        <begin position="26"/>
        <end position="301"/>
    </location>
</feature>
<dbReference type="InterPro" id="IPR003593">
    <property type="entry name" value="AAA+_ATPase"/>
</dbReference>
<feature type="transmembrane region" description="Helical" evidence="9">
    <location>
        <begin position="137"/>
        <end position="154"/>
    </location>
</feature>
<keyword evidence="4 9" id="KW-0812">Transmembrane</keyword>
<dbReference type="Pfam" id="PF00664">
    <property type="entry name" value="ABC_membrane"/>
    <property type="match status" value="1"/>
</dbReference>
<gene>
    <name evidence="12" type="ORF">CPZ25_006135</name>
</gene>
<evidence type="ECO:0000313" key="13">
    <source>
        <dbReference type="Proteomes" id="UP000218387"/>
    </source>
</evidence>
<dbReference type="InterPro" id="IPR039421">
    <property type="entry name" value="Type_1_exporter"/>
</dbReference>
<keyword evidence="13" id="KW-1185">Reference proteome</keyword>
<dbReference type="AlphaFoldDB" id="A0A4P9C6B4"/>
<feature type="transmembrane region" description="Helical" evidence="9">
    <location>
        <begin position="274"/>
        <end position="293"/>
    </location>
</feature>
<evidence type="ECO:0000259" key="11">
    <source>
        <dbReference type="PROSITE" id="PS50929"/>
    </source>
</evidence>
<reference evidence="12 13" key="1">
    <citation type="submission" date="2018-05" db="EMBL/GenBank/DDBJ databases">
        <title>Genome comparison of Eubacterium sp.</title>
        <authorList>
            <person name="Feng Y."/>
            <person name="Sanchez-Andrea I."/>
            <person name="Stams A.J.M."/>
            <person name="De Vos W.M."/>
        </authorList>
    </citation>
    <scope>NUCLEOTIDE SEQUENCE [LARGE SCALE GENOMIC DNA]</scope>
    <source>
        <strain evidence="12 13">YI</strain>
    </source>
</reference>
<evidence type="ECO:0000256" key="3">
    <source>
        <dbReference type="ARBA" id="ARBA00022475"/>
    </source>
</evidence>
<dbReference type="SUPFAM" id="SSF90123">
    <property type="entry name" value="ABC transporter transmembrane region"/>
    <property type="match status" value="1"/>
</dbReference>
<dbReference type="CDD" id="cd18781">
    <property type="entry name" value="ABC_6TM_AarD_CydDC_like"/>
    <property type="match status" value="1"/>
</dbReference>
<dbReference type="GO" id="GO:0005886">
    <property type="term" value="C:plasma membrane"/>
    <property type="evidence" value="ECO:0007669"/>
    <property type="project" value="UniProtKB-SubCell"/>
</dbReference>
<feature type="transmembrane region" description="Helical" evidence="9">
    <location>
        <begin position="160"/>
        <end position="180"/>
    </location>
</feature>
<feature type="transmembrane region" description="Helical" evidence="9">
    <location>
        <begin position="55"/>
        <end position="76"/>
    </location>
</feature>
<keyword evidence="2" id="KW-0813">Transport</keyword>
<keyword evidence="6 12" id="KW-0067">ATP-binding</keyword>
<evidence type="ECO:0000256" key="5">
    <source>
        <dbReference type="ARBA" id="ARBA00022741"/>
    </source>
</evidence>
<dbReference type="SUPFAM" id="SSF52540">
    <property type="entry name" value="P-loop containing nucleoside triphosphate hydrolases"/>
    <property type="match status" value="1"/>
</dbReference>
<dbReference type="InterPro" id="IPR011527">
    <property type="entry name" value="ABC1_TM_dom"/>
</dbReference>
<dbReference type="PROSITE" id="PS50893">
    <property type="entry name" value="ABC_TRANSPORTER_2"/>
    <property type="match status" value="1"/>
</dbReference>
<keyword evidence="8 9" id="KW-0472">Membrane</keyword>
<keyword evidence="5" id="KW-0547">Nucleotide-binding</keyword>
<evidence type="ECO:0000256" key="6">
    <source>
        <dbReference type="ARBA" id="ARBA00022840"/>
    </source>
</evidence>
<dbReference type="PANTHER" id="PTHR24221:SF654">
    <property type="entry name" value="ATP-BINDING CASSETTE SUB-FAMILY B MEMBER 6"/>
    <property type="match status" value="1"/>
</dbReference>
<dbReference type="GO" id="GO:0140359">
    <property type="term" value="F:ABC-type transporter activity"/>
    <property type="evidence" value="ECO:0007669"/>
    <property type="project" value="InterPro"/>
</dbReference>
<evidence type="ECO:0000256" key="1">
    <source>
        <dbReference type="ARBA" id="ARBA00004651"/>
    </source>
</evidence>
<evidence type="ECO:0000256" key="2">
    <source>
        <dbReference type="ARBA" id="ARBA00022448"/>
    </source>
</evidence>
<evidence type="ECO:0000256" key="4">
    <source>
        <dbReference type="ARBA" id="ARBA00022692"/>
    </source>
</evidence>
<evidence type="ECO:0000256" key="7">
    <source>
        <dbReference type="ARBA" id="ARBA00022989"/>
    </source>
</evidence>
<dbReference type="GO" id="GO:0005524">
    <property type="term" value="F:ATP binding"/>
    <property type="evidence" value="ECO:0007669"/>
    <property type="project" value="UniProtKB-KW"/>
</dbReference>
<comment type="subcellular location">
    <subcellularLocation>
        <location evidence="1">Cell membrane</location>
        <topology evidence="1">Multi-pass membrane protein</topology>
    </subcellularLocation>
</comment>
<dbReference type="GO" id="GO:0016887">
    <property type="term" value="F:ATP hydrolysis activity"/>
    <property type="evidence" value="ECO:0007669"/>
    <property type="project" value="InterPro"/>
</dbReference>
<protein>
    <submittedName>
        <fullName evidence="12">ABC transporter ATP-binding protein/permease</fullName>
    </submittedName>
</protein>
<evidence type="ECO:0000313" key="12">
    <source>
        <dbReference type="EMBL" id="QCT70923.1"/>
    </source>
</evidence>
<dbReference type="InterPro" id="IPR036640">
    <property type="entry name" value="ABC1_TM_sf"/>
</dbReference>
<dbReference type="PANTHER" id="PTHR24221">
    <property type="entry name" value="ATP-BINDING CASSETTE SUB-FAMILY B"/>
    <property type="match status" value="1"/>
</dbReference>
<organism evidence="12 13">
    <name type="scientific">Eubacterium maltosivorans</name>
    <dbReference type="NCBI Taxonomy" id="2041044"/>
    <lineage>
        <taxon>Bacteria</taxon>
        <taxon>Bacillati</taxon>
        <taxon>Bacillota</taxon>
        <taxon>Clostridia</taxon>
        <taxon>Eubacteriales</taxon>
        <taxon>Eubacteriaceae</taxon>
        <taxon>Eubacterium</taxon>
    </lineage>
</organism>
<accession>A0A4P9C6B4</accession>
<dbReference type="PROSITE" id="PS00211">
    <property type="entry name" value="ABC_TRANSPORTER_1"/>
    <property type="match status" value="1"/>
</dbReference>
<dbReference type="SMART" id="SM00382">
    <property type="entry name" value="AAA"/>
    <property type="match status" value="1"/>
</dbReference>
<evidence type="ECO:0000256" key="8">
    <source>
        <dbReference type="ARBA" id="ARBA00023136"/>
    </source>
</evidence>
<dbReference type="PROSITE" id="PS50929">
    <property type="entry name" value="ABC_TM1F"/>
    <property type="match status" value="1"/>
</dbReference>
<dbReference type="FunFam" id="3.40.50.300:FF:000854">
    <property type="entry name" value="Multidrug ABC transporter ATP-binding protein"/>
    <property type="match status" value="1"/>
</dbReference>
<dbReference type="InterPro" id="IPR027417">
    <property type="entry name" value="P-loop_NTPase"/>
</dbReference>
<name>A0A4P9C6B4_EUBML</name>
<evidence type="ECO:0000259" key="10">
    <source>
        <dbReference type="PROSITE" id="PS50893"/>
    </source>
</evidence>
<dbReference type="RefSeq" id="WP_096920026.1">
    <property type="nucleotide sequence ID" value="NZ_CP029487.1"/>
</dbReference>
<dbReference type="EMBL" id="CP029487">
    <property type="protein sequence ID" value="QCT70923.1"/>
    <property type="molecule type" value="Genomic_DNA"/>
</dbReference>
<evidence type="ECO:0000256" key="9">
    <source>
        <dbReference type="SAM" id="Phobius"/>
    </source>
</evidence>
<dbReference type="KEGG" id="emt:CPZ25_006135"/>
<sequence>MIDKRLTHMMGKANHYIFLNVFFNWICLLANMAIVFTIAWLLQNILTDGIESIKISGYLVIICVSLIVRFAATLMASKMSYAASSGVKKTLREKIYEKLLRLGISYNEKISTAEVVQVSVEGVEQLDIYFGKYLPQLFYSLLAPLTLFAVLSFVNLKTALILLICVPLIPVSIVAVQKIAKRLLSKYWSTYTELGDSFLENLQGLTTLKIYEADHYKNEEMNAQSEKFRKITMKVLTMQLNSVTVMDIIAYGGAAVGIILAVTEFMKGNISFGGTFALIMLSAEFFIPLRLLGSFFHIAMNGMAASDKIFRLLDFDEPVHAAGNIDPEDADIRLNHIEFSYDVGRPVLEDVSLSIPKGKFVSIAGESGSGKSTIASLIMGAHRSYRGDISIGKQNLKSLSEASIMENITLVSHNSIIFKGTVRDNLLMAQPNASDEALYAALKRVCLYDFLIEQQGLDTQILENGSNLSGGQCQRLSLARALLHDSEIYIFDEATSNIDVESEEQIMDVIEDLAHTKTVVLISHRLANVRSADQIYVLYKGRIIESGTHTELLENSSYYADLYFTQTSLENYGKETPVYAQKSHLNHDEAYRAG</sequence>
<dbReference type="Gene3D" id="3.40.50.300">
    <property type="entry name" value="P-loop containing nucleotide triphosphate hydrolases"/>
    <property type="match status" value="1"/>
</dbReference>
<dbReference type="Gene3D" id="1.20.1560.10">
    <property type="entry name" value="ABC transporter type 1, transmembrane domain"/>
    <property type="match status" value="1"/>
</dbReference>
<dbReference type="Pfam" id="PF00005">
    <property type="entry name" value="ABC_tran"/>
    <property type="match status" value="1"/>
</dbReference>
<proteinExistence type="predicted"/>
<keyword evidence="7 9" id="KW-1133">Transmembrane helix</keyword>
<feature type="domain" description="ABC transporter" evidence="10">
    <location>
        <begin position="332"/>
        <end position="565"/>
    </location>
</feature>
<dbReference type="InterPro" id="IPR017871">
    <property type="entry name" value="ABC_transporter-like_CS"/>
</dbReference>
<dbReference type="Proteomes" id="UP000218387">
    <property type="component" value="Chromosome"/>
</dbReference>